<keyword evidence="8" id="KW-0106">Calcium</keyword>
<dbReference type="InterPro" id="IPR015340">
    <property type="entry name" value="A_amylase_C_dom"/>
</dbReference>
<dbReference type="Pfam" id="PF09260">
    <property type="entry name" value="A_amylase_dom_C"/>
    <property type="match status" value="1"/>
</dbReference>
<evidence type="ECO:0000313" key="18">
    <source>
        <dbReference type="EMBL" id="KKY22763.1"/>
    </source>
</evidence>
<dbReference type="Proteomes" id="UP000053317">
    <property type="component" value="Unassembled WGS sequence"/>
</dbReference>
<dbReference type="GO" id="GO:0004556">
    <property type="term" value="F:alpha-amylase activity"/>
    <property type="evidence" value="ECO:0007669"/>
    <property type="project" value="UniProtKB-EC"/>
</dbReference>
<evidence type="ECO:0000256" key="8">
    <source>
        <dbReference type="ARBA" id="ARBA00022837"/>
    </source>
</evidence>
<dbReference type="InterPro" id="IPR013777">
    <property type="entry name" value="A-amylase-like"/>
</dbReference>
<keyword evidence="19" id="KW-1185">Reference proteome</keyword>
<dbReference type="PANTHER" id="PTHR10357">
    <property type="entry name" value="ALPHA-AMYLASE FAMILY MEMBER"/>
    <property type="match status" value="1"/>
</dbReference>
<organism evidence="18 19">
    <name type="scientific">Phaeomoniella chlamydospora</name>
    <name type="common">Phaeoacremonium chlamydosporum</name>
    <dbReference type="NCBI Taxonomy" id="158046"/>
    <lineage>
        <taxon>Eukaryota</taxon>
        <taxon>Fungi</taxon>
        <taxon>Dikarya</taxon>
        <taxon>Ascomycota</taxon>
        <taxon>Pezizomycotina</taxon>
        <taxon>Eurotiomycetes</taxon>
        <taxon>Chaetothyriomycetidae</taxon>
        <taxon>Phaeomoniellales</taxon>
        <taxon>Phaeomoniellaceae</taxon>
        <taxon>Phaeomoniella</taxon>
    </lineage>
</organism>
<comment type="catalytic activity">
    <reaction evidence="1">
        <text>Endohydrolysis of (1-&gt;4)-alpha-D-glucosidic linkages in polysaccharides containing three or more (1-&gt;4)-alpha-linked D-glucose units.</text>
        <dbReference type="EC" id="3.2.1.1"/>
    </reaction>
</comment>
<feature type="site" description="Transition state stabilizer" evidence="14">
    <location>
        <position position="245"/>
    </location>
</feature>
<evidence type="ECO:0000256" key="10">
    <source>
        <dbReference type="ARBA" id="ARBA00023180"/>
    </source>
</evidence>
<keyword evidence="11" id="KW-0119">Carbohydrate metabolism</keyword>
<evidence type="ECO:0000256" key="13">
    <source>
        <dbReference type="PIRSR" id="PIRSR001024-1"/>
    </source>
</evidence>
<evidence type="ECO:0000256" key="5">
    <source>
        <dbReference type="ARBA" id="ARBA00022723"/>
    </source>
</evidence>
<feature type="disulfide bond" evidence="15">
    <location>
        <begin position="188"/>
        <end position="231"/>
    </location>
</feature>
<evidence type="ECO:0000256" key="2">
    <source>
        <dbReference type="ARBA" id="ARBA00001913"/>
    </source>
</evidence>
<evidence type="ECO:0000256" key="7">
    <source>
        <dbReference type="ARBA" id="ARBA00022801"/>
    </source>
</evidence>
<keyword evidence="6" id="KW-0732">Signal</keyword>
<evidence type="ECO:0000256" key="9">
    <source>
        <dbReference type="ARBA" id="ARBA00023157"/>
    </source>
</evidence>
<comment type="cofactor">
    <cofactor evidence="2">
        <name>Ca(2+)</name>
        <dbReference type="ChEBI" id="CHEBI:29108"/>
    </cofactor>
</comment>
<keyword evidence="7" id="KW-0378">Hydrolase</keyword>
<sequence length="488" mass="52533">MGFDAIWVSPITKQFEQNTGHGQAYHGYWQQDLYSLNKHFGTGDDLRALADELHKRGMFLMIDVVVGHTAWPGSRDTVDYTVFEPFNNESYYHSGDCLTADAGSDPTQTQNCWLGDDVVALPDIRTEDDSIAKLLQSFVADTVKNFAADGIRIDSVVNISPGVLPGINKAAGVYCIGEVLQGATATACGYQDYMDGFINYAQYFPLIAMLKGNDAVAQTLVQELSAIQSKCKDPSLLGSFSENHDNPRLGYYTDDMSLASNAMAFDIMYDGIPIIYQGQEQKFSGGKSPYNREALWPSKYDQSAPLYKLASTLNSLRTQTIKANDSYLQYGSEVVYSDDHNIAFRKGYAGDQVITIINNNGAIGTNFTLEIPETSFVQGANLTEVVGCTSVIVGSNSTFTATITNGMPAVYALSSIVDQTVICNPEKAKAMASASASASAASATKTSPIANKTGLVATATAPRSSAGNSIFSSKLGNFVIVLLIILLV</sequence>
<evidence type="ECO:0000256" key="11">
    <source>
        <dbReference type="ARBA" id="ARBA00023277"/>
    </source>
</evidence>
<evidence type="ECO:0000256" key="14">
    <source>
        <dbReference type="PIRSR" id="PIRSR001024-2"/>
    </source>
</evidence>
<keyword evidence="12" id="KW-0326">Glycosidase</keyword>
<feature type="binding site" evidence="16">
    <location>
        <position position="152"/>
    </location>
    <ligand>
        <name>substrate</name>
    </ligand>
</feature>
<comment type="caution">
    <text evidence="18">The sequence shown here is derived from an EMBL/GenBank/DDBJ whole genome shotgun (WGS) entry which is preliminary data.</text>
</comment>
<evidence type="ECO:0000313" key="19">
    <source>
        <dbReference type="Proteomes" id="UP000053317"/>
    </source>
</evidence>
<dbReference type="SMART" id="SM00642">
    <property type="entry name" value="Aamy"/>
    <property type="match status" value="1"/>
</dbReference>
<feature type="binding site" evidence="16">
    <location>
        <position position="68"/>
    </location>
    <ligand>
        <name>substrate</name>
    </ligand>
</feature>
<reference evidence="18 19" key="2">
    <citation type="submission" date="2015-05" db="EMBL/GenBank/DDBJ databases">
        <authorList>
            <person name="Morales-Cruz A."/>
            <person name="Amrine K.C."/>
            <person name="Cantu D."/>
        </authorList>
    </citation>
    <scope>NUCLEOTIDE SEQUENCE [LARGE SCALE GENOMIC DNA]</scope>
    <source>
        <strain evidence="18">UCRPC4</strain>
    </source>
</reference>
<evidence type="ECO:0000259" key="17">
    <source>
        <dbReference type="SMART" id="SM00642"/>
    </source>
</evidence>
<protein>
    <recommendedName>
        <fullName evidence="4">alpha-amylase</fullName>
        <ecNumber evidence="4">3.2.1.1</ecNumber>
    </recommendedName>
</protein>
<reference evidence="18 19" key="1">
    <citation type="submission" date="2015-05" db="EMBL/GenBank/DDBJ databases">
        <title>Distinctive expansion of gene families associated with plant cell wall degradation and secondary metabolism in the genomes of grapevine trunk pathogens.</title>
        <authorList>
            <person name="Lawrence D.P."/>
            <person name="Travadon R."/>
            <person name="Rolshausen P.E."/>
            <person name="Baumgartner K."/>
        </authorList>
    </citation>
    <scope>NUCLEOTIDE SEQUENCE [LARGE SCALE GENOMIC DNA]</scope>
    <source>
        <strain evidence="18">UCRPC4</strain>
    </source>
</reference>
<dbReference type="SUPFAM" id="SSF51445">
    <property type="entry name" value="(Trans)glycosidases"/>
    <property type="match status" value="1"/>
</dbReference>
<evidence type="ECO:0000256" key="6">
    <source>
        <dbReference type="ARBA" id="ARBA00022729"/>
    </source>
</evidence>
<dbReference type="GO" id="GO:0016052">
    <property type="term" value="P:carbohydrate catabolic process"/>
    <property type="evidence" value="ECO:0007669"/>
    <property type="project" value="InterPro"/>
</dbReference>
<proteinExistence type="inferred from homology"/>
<feature type="disulfide bond" evidence="15">
    <location>
        <begin position="388"/>
        <end position="423"/>
    </location>
</feature>
<evidence type="ECO:0000256" key="16">
    <source>
        <dbReference type="PIRSR" id="PIRSR001024-5"/>
    </source>
</evidence>
<feature type="active site" description="Nucleophile" evidence="13">
    <location>
        <position position="154"/>
    </location>
</feature>
<dbReference type="Gene3D" id="2.60.40.1180">
    <property type="entry name" value="Golgi alpha-mannosidase II"/>
    <property type="match status" value="1"/>
</dbReference>
<keyword evidence="5" id="KW-0479">Metal-binding</keyword>
<dbReference type="EC" id="3.2.1.1" evidence="4"/>
<evidence type="ECO:0000256" key="1">
    <source>
        <dbReference type="ARBA" id="ARBA00000548"/>
    </source>
</evidence>
<dbReference type="GO" id="GO:0005509">
    <property type="term" value="F:calcium ion binding"/>
    <property type="evidence" value="ECO:0007669"/>
    <property type="project" value="InterPro"/>
</dbReference>
<dbReference type="AlphaFoldDB" id="A0A0G2GGL5"/>
<dbReference type="InterPro" id="IPR013780">
    <property type="entry name" value="Glyco_hydro_b"/>
</dbReference>
<feature type="binding site" evidence="16">
    <location>
        <position position="292"/>
    </location>
    <ligand>
        <name>substrate</name>
    </ligand>
</feature>
<dbReference type="EMBL" id="LCWF01000073">
    <property type="protein sequence ID" value="KKY22763.1"/>
    <property type="molecule type" value="Genomic_DNA"/>
</dbReference>
<dbReference type="Pfam" id="PF00128">
    <property type="entry name" value="Alpha-amylase"/>
    <property type="match status" value="1"/>
</dbReference>
<feature type="domain" description="Glycosyl hydrolase family 13 catalytic" evidence="17">
    <location>
        <begin position="1"/>
        <end position="317"/>
    </location>
</feature>
<dbReference type="InterPro" id="IPR017853">
    <property type="entry name" value="GH"/>
</dbReference>
<feature type="binding site" evidence="16">
    <location>
        <position position="182"/>
    </location>
    <ligand>
        <name>substrate</name>
    </ligand>
</feature>
<dbReference type="SUPFAM" id="SSF51011">
    <property type="entry name" value="Glycosyl hydrolase domain"/>
    <property type="match status" value="1"/>
</dbReference>
<evidence type="ECO:0000256" key="12">
    <source>
        <dbReference type="ARBA" id="ARBA00023295"/>
    </source>
</evidence>
<dbReference type="InterPro" id="IPR006047">
    <property type="entry name" value="GH13_cat_dom"/>
</dbReference>
<evidence type="ECO:0000256" key="15">
    <source>
        <dbReference type="PIRSR" id="PIRSR001024-4"/>
    </source>
</evidence>
<evidence type="ECO:0000256" key="3">
    <source>
        <dbReference type="ARBA" id="ARBA00008061"/>
    </source>
</evidence>
<comment type="similarity">
    <text evidence="3">Belongs to the glycosyl hydrolase 13 family.</text>
</comment>
<keyword evidence="10" id="KW-0325">Glycoprotein</keyword>
<dbReference type="PANTHER" id="PTHR10357:SF215">
    <property type="entry name" value="ALPHA-AMYLASE 1"/>
    <property type="match status" value="1"/>
</dbReference>
<dbReference type="Gene3D" id="3.20.20.80">
    <property type="entry name" value="Glycosidases"/>
    <property type="match status" value="1"/>
</dbReference>
<feature type="binding site" evidence="16">
    <location>
        <position position="245"/>
    </location>
    <ligand>
        <name>substrate</name>
    </ligand>
</feature>
<accession>A0A0G2GGL5</accession>
<dbReference type="OrthoDB" id="204980at2759"/>
<keyword evidence="9 15" id="KW-1015">Disulfide bond</keyword>
<gene>
    <name evidence="18" type="ORF">UCRPC4_g03089</name>
</gene>
<name>A0A0G2GGL5_PHACM</name>
<evidence type="ECO:0000256" key="4">
    <source>
        <dbReference type="ARBA" id="ARBA00012595"/>
    </source>
</evidence>
<dbReference type="PIRSF" id="PIRSF001024">
    <property type="entry name" value="Alph-amyl_fung"/>
    <property type="match status" value="1"/>
</dbReference>
<feature type="active site" description="Proton donor" evidence="13">
    <location>
        <position position="178"/>
    </location>
</feature>
<feature type="binding site" evidence="16">
    <location>
        <position position="29"/>
    </location>
    <ligand>
        <name>substrate</name>
    </ligand>
</feature>
<feature type="disulfide bond" evidence="15">
    <location>
        <begin position="97"/>
        <end position="112"/>
    </location>
</feature>